<dbReference type="InterPro" id="IPR010902">
    <property type="entry name" value="NUMOD4"/>
</dbReference>
<comment type="caution">
    <text evidence="2">The sequence shown here is derived from an EMBL/GenBank/DDBJ whole genome shotgun (WGS) entry which is preliminary data.</text>
</comment>
<dbReference type="SMART" id="SM00507">
    <property type="entry name" value="HNHc"/>
    <property type="match status" value="1"/>
</dbReference>
<feature type="domain" description="HNH nuclease" evidence="1">
    <location>
        <begin position="68"/>
        <end position="116"/>
    </location>
</feature>
<organism evidence="2 3">
    <name type="scientific">Limosilactobacillus reuteri</name>
    <name type="common">Lactobacillus reuteri</name>
    <dbReference type="NCBI Taxonomy" id="1598"/>
    <lineage>
        <taxon>Bacteria</taxon>
        <taxon>Bacillati</taxon>
        <taxon>Bacillota</taxon>
        <taxon>Bacilli</taxon>
        <taxon>Lactobacillales</taxon>
        <taxon>Lactobacillaceae</taxon>
        <taxon>Limosilactobacillus</taxon>
    </lineage>
</organism>
<name>A0AAW9U9W6_LIMRT</name>
<dbReference type="AlphaFoldDB" id="A0AAW9U9W6"/>
<dbReference type="RefSeq" id="WP_019253358.1">
    <property type="nucleotide sequence ID" value="NZ_CAJSZG010000032.1"/>
</dbReference>
<dbReference type="Gene3D" id="3.90.75.20">
    <property type="match status" value="1"/>
</dbReference>
<dbReference type="InterPro" id="IPR003615">
    <property type="entry name" value="HNH_nuc"/>
</dbReference>
<evidence type="ECO:0000313" key="3">
    <source>
        <dbReference type="Proteomes" id="UP000452188"/>
    </source>
</evidence>
<dbReference type="InterPro" id="IPR036388">
    <property type="entry name" value="WH-like_DNA-bd_sf"/>
</dbReference>
<dbReference type="Gene3D" id="1.10.10.10">
    <property type="entry name" value="Winged helix-like DNA-binding domain superfamily/Winged helix DNA-binding domain"/>
    <property type="match status" value="1"/>
</dbReference>
<reference evidence="2 3" key="1">
    <citation type="submission" date="2019-11" db="EMBL/GenBank/DDBJ databases">
        <title>Draft genome sequence of 12 host-associated Lactobacillus reuteri rodent strains.</title>
        <authorList>
            <person name="Zhang S."/>
            <person name="Ozcam M."/>
            <person name="Van Pijkeren J.P."/>
        </authorList>
    </citation>
    <scope>NUCLEOTIDE SEQUENCE [LARGE SCALE GENOMIC DNA]</scope>
    <source>
        <strain evidence="2 3">6799jm-1</strain>
    </source>
</reference>
<dbReference type="Pfam" id="PF13392">
    <property type="entry name" value="HNH_3"/>
    <property type="match status" value="1"/>
</dbReference>
<protein>
    <recommendedName>
        <fullName evidence="1">HNH nuclease domain-containing protein</fullName>
    </recommendedName>
</protein>
<accession>A0AAW9U9W6</accession>
<dbReference type="Proteomes" id="UP000452188">
    <property type="component" value="Unassembled WGS sequence"/>
</dbReference>
<evidence type="ECO:0000259" key="1">
    <source>
        <dbReference type="SMART" id="SM00507"/>
    </source>
</evidence>
<dbReference type="EMBL" id="WJMV01000012">
    <property type="protein sequence ID" value="MRG75053.1"/>
    <property type="molecule type" value="Genomic_DNA"/>
</dbReference>
<dbReference type="SUPFAM" id="SSF54060">
    <property type="entry name" value="His-Me finger endonucleases"/>
    <property type="match status" value="1"/>
</dbReference>
<dbReference type="GO" id="GO:0016788">
    <property type="term" value="F:hydrolase activity, acting on ester bonds"/>
    <property type="evidence" value="ECO:0007669"/>
    <property type="project" value="InterPro"/>
</dbReference>
<evidence type="ECO:0000313" key="2">
    <source>
        <dbReference type="EMBL" id="MRG75053.1"/>
    </source>
</evidence>
<dbReference type="Pfam" id="PF07463">
    <property type="entry name" value="NUMOD4"/>
    <property type="match status" value="1"/>
</dbReference>
<sequence length="193" mass="21746">MKMTEQEIWRPVKDYEGLYEVSNFGRVRSLTRKVKTSKGITQTWIGQMLTPGKSGNGYYYVTLSKNGKSKARRVHILVAQAFLPNKENYQQVNHIDGDKSNNAFSNLEWCTPHQNIKHAVSNGLFNNPIILQFKNGKLVGAFHSTRDAAKATGLPYSAIGKCIQHSPEHKHVGGCVFRRATEICGRPLNEEEE</sequence>
<proteinExistence type="predicted"/>
<dbReference type="InterPro" id="IPR044925">
    <property type="entry name" value="His-Me_finger_sf"/>
</dbReference>
<gene>
    <name evidence="2" type="ORF">GIX79_04610</name>
</gene>